<dbReference type="RefSeq" id="WP_015487368.1">
    <property type="nucleotide sequence ID" value="NC_020888.1"/>
</dbReference>
<dbReference type="Pfam" id="PF00196">
    <property type="entry name" value="GerE"/>
    <property type="match status" value="1"/>
</dbReference>
<dbReference type="GO" id="GO:0003677">
    <property type="term" value="F:DNA binding"/>
    <property type="evidence" value="ECO:0007669"/>
    <property type="project" value="UniProtKB-KW"/>
</dbReference>
<dbReference type="InterPro" id="IPR058245">
    <property type="entry name" value="NreC/VraR/RcsB-like_REC"/>
</dbReference>
<dbReference type="GO" id="GO:0006355">
    <property type="term" value="P:regulation of DNA-templated transcription"/>
    <property type="evidence" value="ECO:0007669"/>
    <property type="project" value="InterPro"/>
</dbReference>
<evidence type="ECO:0000256" key="3">
    <source>
        <dbReference type="PROSITE-ProRule" id="PRU00169"/>
    </source>
</evidence>
<name>M5E5A1_9GAMM</name>
<dbReference type="HOGENOM" id="CLU_000445_90_10_6"/>
<keyword evidence="2" id="KW-0238">DNA-binding</keyword>
<dbReference type="Pfam" id="PF00072">
    <property type="entry name" value="Response_reg"/>
    <property type="match status" value="1"/>
</dbReference>
<organism evidence="6 7">
    <name type="scientific">Thalassolituus oleivorans MIL-1</name>
    <dbReference type="NCBI Taxonomy" id="1298593"/>
    <lineage>
        <taxon>Bacteria</taxon>
        <taxon>Pseudomonadati</taxon>
        <taxon>Pseudomonadota</taxon>
        <taxon>Gammaproteobacteria</taxon>
        <taxon>Oceanospirillales</taxon>
        <taxon>Oceanospirillaceae</taxon>
        <taxon>Thalassolituus</taxon>
    </lineage>
</organism>
<dbReference type="InterPro" id="IPR000792">
    <property type="entry name" value="Tscrpt_reg_LuxR_C"/>
</dbReference>
<dbReference type="eggNOG" id="COG2197">
    <property type="taxonomic scope" value="Bacteria"/>
</dbReference>
<evidence type="ECO:0000313" key="6">
    <source>
        <dbReference type="EMBL" id="CCU72650.1"/>
    </source>
</evidence>
<dbReference type="GO" id="GO:0000160">
    <property type="term" value="P:phosphorelay signal transduction system"/>
    <property type="evidence" value="ECO:0007669"/>
    <property type="project" value="InterPro"/>
</dbReference>
<evidence type="ECO:0000256" key="1">
    <source>
        <dbReference type="ARBA" id="ARBA00022553"/>
    </source>
</evidence>
<keyword evidence="1 3" id="KW-0597">Phosphoprotein</keyword>
<evidence type="ECO:0000256" key="2">
    <source>
        <dbReference type="ARBA" id="ARBA00023125"/>
    </source>
</evidence>
<dbReference type="InterPro" id="IPR039420">
    <property type="entry name" value="WalR-like"/>
</dbReference>
<dbReference type="InterPro" id="IPR016032">
    <property type="entry name" value="Sig_transdc_resp-reg_C-effctor"/>
</dbReference>
<gene>
    <name evidence="6" type="ORF">TOL_2246</name>
</gene>
<feature type="domain" description="HTH luxR-type" evidence="4">
    <location>
        <begin position="129"/>
        <end position="194"/>
    </location>
</feature>
<accession>M5E5A1</accession>
<dbReference type="EMBL" id="HF680312">
    <property type="protein sequence ID" value="CCU72650.1"/>
    <property type="molecule type" value="Genomic_DNA"/>
</dbReference>
<evidence type="ECO:0000313" key="7">
    <source>
        <dbReference type="Proteomes" id="UP000011866"/>
    </source>
</evidence>
<evidence type="ECO:0000259" key="5">
    <source>
        <dbReference type="PROSITE" id="PS50110"/>
    </source>
</evidence>
<dbReference type="AlphaFoldDB" id="M5E5A1"/>
<feature type="modified residue" description="4-aspartylphosphate" evidence="3">
    <location>
        <position position="55"/>
    </location>
</feature>
<dbReference type="PRINTS" id="PR00038">
    <property type="entry name" value="HTHLUXR"/>
</dbReference>
<dbReference type="PATRIC" id="fig|1298593.3.peg.2156"/>
<dbReference type="STRING" id="187493.CN03_07035"/>
<dbReference type="GeneID" id="79177050"/>
<dbReference type="SMART" id="SM00421">
    <property type="entry name" value="HTH_LUXR"/>
    <property type="match status" value="1"/>
</dbReference>
<dbReference type="Gene3D" id="3.40.50.2300">
    <property type="match status" value="1"/>
</dbReference>
<dbReference type="InterPro" id="IPR036388">
    <property type="entry name" value="WH-like_DNA-bd_sf"/>
</dbReference>
<dbReference type="SMART" id="SM00448">
    <property type="entry name" value="REC"/>
    <property type="match status" value="1"/>
</dbReference>
<dbReference type="SUPFAM" id="SSF46894">
    <property type="entry name" value="C-terminal effector domain of the bipartite response regulators"/>
    <property type="match status" value="1"/>
</dbReference>
<dbReference type="CDD" id="cd06170">
    <property type="entry name" value="LuxR_C_like"/>
    <property type="match status" value="1"/>
</dbReference>
<dbReference type="CDD" id="cd17535">
    <property type="entry name" value="REC_NarL-like"/>
    <property type="match status" value="1"/>
</dbReference>
<sequence>MTKVLLVDDQTIVLLGIAKLLEVSGDIDVLAMLSSGEACIEYLSEHPLPDVILLDIHMPEMNGIDVLKKINKSYTAPVIFLTTFDDEYLCQQAEELGAKGLLKKNIGLEQLLASILKVAAGGHLFPANTPKNISKMTAREDLIARSLVQGKTNKEIAAVHHLSPGTVRNYASNLFEKLGVRNRAEAVVKLKERGLF</sequence>
<reference evidence="6 7" key="1">
    <citation type="journal article" date="2013" name="Genome Announc.">
        <title>Genome Sequence of Thalassolituus oleivorans MIL-1 (DSM 14913T).</title>
        <authorList>
            <person name="Golyshin P.N."/>
            <person name="Werner J."/>
            <person name="Chernikova T.N."/>
            <person name="Tran H."/>
            <person name="Ferrer M."/>
            <person name="Yakimov M.M."/>
            <person name="Teeling H."/>
            <person name="Golyshina O.V."/>
        </authorList>
    </citation>
    <scope>NUCLEOTIDE SEQUENCE [LARGE SCALE GENOMIC DNA]</scope>
    <source>
        <strain evidence="6 7">MIL-1</strain>
    </source>
</reference>
<feature type="domain" description="Response regulatory" evidence="5">
    <location>
        <begin position="3"/>
        <end position="119"/>
    </location>
</feature>
<dbReference type="PANTHER" id="PTHR43214">
    <property type="entry name" value="TWO-COMPONENT RESPONSE REGULATOR"/>
    <property type="match status" value="1"/>
</dbReference>
<proteinExistence type="predicted"/>
<dbReference type="PROSITE" id="PS50110">
    <property type="entry name" value="RESPONSE_REGULATORY"/>
    <property type="match status" value="1"/>
</dbReference>
<evidence type="ECO:0000259" key="4">
    <source>
        <dbReference type="PROSITE" id="PS50043"/>
    </source>
</evidence>
<keyword evidence="7" id="KW-1185">Reference proteome</keyword>
<dbReference type="Gene3D" id="1.10.10.10">
    <property type="entry name" value="Winged helix-like DNA-binding domain superfamily/Winged helix DNA-binding domain"/>
    <property type="match status" value="1"/>
</dbReference>
<dbReference type="KEGG" id="tol:TOL_2246"/>
<dbReference type="PANTHER" id="PTHR43214:SF42">
    <property type="entry name" value="TRANSCRIPTIONAL REGULATORY PROTEIN DESR"/>
    <property type="match status" value="1"/>
</dbReference>
<dbReference type="InterPro" id="IPR001789">
    <property type="entry name" value="Sig_transdc_resp-reg_receiver"/>
</dbReference>
<dbReference type="PROSITE" id="PS50043">
    <property type="entry name" value="HTH_LUXR_2"/>
    <property type="match status" value="1"/>
</dbReference>
<dbReference type="SUPFAM" id="SSF52172">
    <property type="entry name" value="CheY-like"/>
    <property type="match status" value="1"/>
</dbReference>
<dbReference type="Proteomes" id="UP000011866">
    <property type="component" value="Chromosome"/>
</dbReference>
<dbReference type="InterPro" id="IPR011006">
    <property type="entry name" value="CheY-like_superfamily"/>
</dbReference>
<protein>
    <submittedName>
        <fullName evidence="6">Two-component system regulatory protein</fullName>
    </submittedName>
</protein>